<name>A0A7G2CMS0_9TRYP</name>
<dbReference type="AlphaFoldDB" id="A0A7G2CMS0"/>
<feature type="domain" description="Helicase C-terminal" evidence="4">
    <location>
        <begin position="39"/>
        <end position="207"/>
    </location>
</feature>
<gene>
    <name evidence="5" type="ORF">ADEAN_000823100</name>
</gene>
<feature type="region of interest" description="Disordered" evidence="2">
    <location>
        <begin position="223"/>
        <end position="307"/>
    </location>
</feature>
<keyword evidence="3" id="KW-0732">Signal</keyword>
<evidence type="ECO:0000256" key="2">
    <source>
        <dbReference type="SAM" id="MobiDB-lite"/>
    </source>
</evidence>
<dbReference type="PANTHER" id="PTHR10799">
    <property type="entry name" value="SNF2/RAD54 HELICASE FAMILY"/>
    <property type="match status" value="1"/>
</dbReference>
<protein>
    <submittedName>
        <fullName evidence="5">Helicase conserved C-terminal domain containing protein, putative</fullName>
    </submittedName>
</protein>
<sequence>MINTSGRLLLLDFMMSFFFRCARELSKRKKTKHNHSNDDKDDEKNKHVHKFLIFSSWTLVLDVVESLCSYRRYPYVRLDGNTAVSTRQENIQKFNGAQSNNKNKNNENENNEEEEPPLCFLISKGAGGVGLNLQSADTVFLLDLEYNPARDSQALSRAYRVGQTREVRVFRFYVGEHETERKIKEEFYDKKIVLDEGVVQSGLYDLHSSQKEREAQLQRVLASSRNNNNNENENNKEEVKVPRGVKRSRLTFVDDENENNNNNNPQFCSPSSPTEREIDAFSPTTNPSITDNIHYPQNNNNKRRKTSELLLPSPPVTTTLKEEEELIFNSNSEWYRRLLHEVDTTPYLLALRSTWEAVLPRDEEERGLLNEMLEELEEGANHHH</sequence>
<dbReference type="SMART" id="SM00490">
    <property type="entry name" value="HELICc"/>
    <property type="match status" value="1"/>
</dbReference>
<keyword evidence="6" id="KW-1185">Reference proteome</keyword>
<accession>A0A7G2CMS0</accession>
<feature type="compositionally biased region" description="Polar residues" evidence="2">
    <location>
        <begin position="282"/>
        <end position="300"/>
    </location>
</feature>
<proteinExistence type="predicted"/>
<dbReference type="PROSITE" id="PS51194">
    <property type="entry name" value="HELICASE_CTER"/>
    <property type="match status" value="1"/>
</dbReference>
<evidence type="ECO:0000256" key="1">
    <source>
        <dbReference type="ARBA" id="ARBA00022801"/>
    </source>
</evidence>
<dbReference type="VEuPathDB" id="TriTrypDB:ADEAN_000823100"/>
<feature type="region of interest" description="Disordered" evidence="2">
    <location>
        <begin position="93"/>
        <end position="115"/>
    </location>
</feature>
<evidence type="ECO:0000259" key="4">
    <source>
        <dbReference type="PROSITE" id="PS51194"/>
    </source>
</evidence>
<dbReference type="Gene3D" id="3.40.50.300">
    <property type="entry name" value="P-loop containing nucleotide triphosphate hydrolases"/>
    <property type="match status" value="1"/>
</dbReference>
<dbReference type="Proteomes" id="UP000515908">
    <property type="component" value="Chromosome 18"/>
</dbReference>
<organism evidence="5 6">
    <name type="scientific">Angomonas deanei</name>
    <dbReference type="NCBI Taxonomy" id="59799"/>
    <lineage>
        <taxon>Eukaryota</taxon>
        <taxon>Discoba</taxon>
        <taxon>Euglenozoa</taxon>
        <taxon>Kinetoplastea</taxon>
        <taxon>Metakinetoplastina</taxon>
        <taxon>Trypanosomatida</taxon>
        <taxon>Trypanosomatidae</taxon>
        <taxon>Strigomonadinae</taxon>
        <taxon>Angomonas</taxon>
    </lineage>
</organism>
<dbReference type="SUPFAM" id="SSF52540">
    <property type="entry name" value="P-loop containing nucleoside triphosphate hydrolases"/>
    <property type="match status" value="1"/>
</dbReference>
<evidence type="ECO:0000256" key="3">
    <source>
        <dbReference type="SAM" id="SignalP"/>
    </source>
</evidence>
<feature type="signal peptide" evidence="3">
    <location>
        <begin position="1"/>
        <end position="24"/>
    </location>
</feature>
<reference evidence="5 6" key="1">
    <citation type="submission" date="2020-08" db="EMBL/GenBank/DDBJ databases">
        <authorList>
            <person name="Newling K."/>
            <person name="Davey J."/>
            <person name="Forrester S."/>
        </authorList>
    </citation>
    <scope>NUCLEOTIDE SEQUENCE [LARGE SCALE GENOMIC DNA]</scope>
    <source>
        <strain evidence="6">Crithidia deanei Carvalho (ATCC PRA-265)</strain>
    </source>
</reference>
<dbReference type="InterPro" id="IPR049730">
    <property type="entry name" value="SNF2/RAD54-like_C"/>
</dbReference>
<dbReference type="InterPro" id="IPR027417">
    <property type="entry name" value="P-loop_NTPase"/>
</dbReference>
<dbReference type="InterPro" id="IPR001650">
    <property type="entry name" value="Helicase_C-like"/>
</dbReference>
<keyword evidence="1" id="KW-0378">Hydrolase</keyword>
<evidence type="ECO:0000313" key="6">
    <source>
        <dbReference type="Proteomes" id="UP000515908"/>
    </source>
</evidence>
<keyword evidence="5" id="KW-0347">Helicase</keyword>
<evidence type="ECO:0000313" key="5">
    <source>
        <dbReference type="EMBL" id="CAD2220709.1"/>
    </source>
</evidence>
<dbReference type="EMBL" id="LR877162">
    <property type="protein sequence ID" value="CAD2220709.1"/>
    <property type="molecule type" value="Genomic_DNA"/>
</dbReference>
<keyword evidence="5" id="KW-0067">ATP-binding</keyword>
<dbReference type="Pfam" id="PF00271">
    <property type="entry name" value="Helicase_C"/>
    <property type="match status" value="1"/>
</dbReference>
<dbReference type="GO" id="GO:0004386">
    <property type="term" value="F:helicase activity"/>
    <property type="evidence" value="ECO:0007669"/>
    <property type="project" value="UniProtKB-KW"/>
</dbReference>
<dbReference type="CDD" id="cd18793">
    <property type="entry name" value="SF2_C_SNF"/>
    <property type="match status" value="1"/>
</dbReference>
<dbReference type="GO" id="GO:0016787">
    <property type="term" value="F:hydrolase activity"/>
    <property type="evidence" value="ECO:0007669"/>
    <property type="project" value="UniProtKB-KW"/>
</dbReference>
<keyword evidence="5" id="KW-0547">Nucleotide-binding</keyword>
<feature type="chain" id="PRO_5028896076" evidence="3">
    <location>
        <begin position="25"/>
        <end position="384"/>
    </location>
</feature>